<dbReference type="PANTHER" id="PTHR35871">
    <property type="entry name" value="EXPRESSED PROTEIN"/>
    <property type="match status" value="1"/>
</dbReference>
<reference evidence="1" key="1">
    <citation type="submission" date="2013-11" db="EMBL/GenBank/DDBJ databases">
        <title>Genome sequence of the fusiform rust pathogen reveals effectors for host alternation and coevolution with pine.</title>
        <authorList>
            <consortium name="DOE Joint Genome Institute"/>
            <person name="Smith K."/>
            <person name="Pendleton A."/>
            <person name="Kubisiak T."/>
            <person name="Anderson C."/>
            <person name="Salamov A."/>
            <person name="Aerts A."/>
            <person name="Riley R."/>
            <person name="Clum A."/>
            <person name="Lindquist E."/>
            <person name="Ence D."/>
            <person name="Campbell M."/>
            <person name="Kronenberg Z."/>
            <person name="Feau N."/>
            <person name="Dhillon B."/>
            <person name="Hamelin R."/>
            <person name="Burleigh J."/>
            <person name="Smith J."/>
            <person name="Yandell M."/>
            <person name="Nelson C."/>
            <person name="Grigoriev I."/>
            <person name="Davis J."/>
        </authorList>
    </citation>
    <scope>NUCLEOTIDE SEQUENCE</scope>
    <source>
        <strain evidence="1">G11</strain>
    </source>
</reference>
<comment type="caution">
    <text evidence="1">The sequence shown here is derived from an EMBL/GenBank/DDBJ whole genome shotgun (WGS) entry which is preliminary data.</text>
</comment>
<accession>A0A9P6T9I9</accession>
<dbReference type="EMBL" id="MU167300">
    <property type="protein sequence ID" value="KAG0144232.1"/>
    <property type="molecule type" value="Genomic_DNA"/>
</dbReference>
<dbReference type="OrthoDB" id="2505908at2759"/>
<sequence length="51" mass="5881">NSSDWCWSKILGSQSDFASEKPLLQMVIEEVGHICLFLPKFHCELNPIEIF</sequence>
<proteinExistence type="predicted"/>
<gene>
    <name evidence="1" type="ORF">CROQUDRAFT_47629</name>
</gene>
<dbReference type="PANTHER" id="PTHR35871:SF1">
    <property type="entry name" value="CXC1-LIKE CYSTEINE CLUSTER ASSOCIATED WITH KDZ TRANSPOSASES DOMAIN-CONTAINING PROTEIN"/>
    <property type="match status" value="1"/>
</dbReference>
<evidence type="ECO:0000313" key="2">
    <source>
        <dbReference type="Proteomes" id="UP000886653"/>
    </source>
</evidence>
<organism evidence="1 2">
    <name type="scientific">Cronartium quercuum f. sp. fusiforme G11</name>
    <dbReference type="NCBI Taxonomy" id="708437"/>
    <lineage>
        <taxon>Eukaryota</taxon>
        <taxon>Fungi</taxon>
        <taxon>Dikarya</taxon>
        <taxon>Basidiomycota</taxon>
        <taxon>Pucciniomycotina</taxon>
        <taxon>Pucciniomycetes</taxon>
        <taxon>Pucciniales</taxon>
        <taxon>Coleosporiaceae</taxon>
        <taxon>Cronartium</taxon>
    </lineage>
</organism>
<dbReference type="AlphaFoldDB" id="A0A9P6T9I9"/>
<name>A0A9P6T9I9_9BASI</name>
<dbReference type="Proteomes" id="UP000886653">
    <property type="component" value="Unassembled WGS sequence"/>
</dbReference>
<protein>
    <submittedName>
        <fullName evidence="1">Uncharacterized protein</fullName>
    </submittedName>
</protein>
<feature type="non-terminal residue" evidence="1">
    <location>
        <position position="1"/>
    </location>
</feature>
<keyword evidence="2" id="KW-1185">Reference proteome</keyword>
<evidence type="ECO:0000313" key="1">
    <source>
        <dbReference type="EMBL" id="KAG0144232.1"/>
    </source>
</evidence>